<keyword evidence="6" id="KW-0808">Transferase</keyword>
<keyword evidence="13" id="KW-0614">Plasmid</keyword>
<feature type="transmembrane region" description="Helical" evidence="10">
    <location>
        <begin position="9"/>
        <end position="27"/>
    </location>
</feature>
<dbReference type="InterPro" id="IPR004358">
    <property type="entry name" value="Sig_transdc_His_kin-like_C"/>
</dbReference>
<keyword evidence="10" id="KW-0472">Membrane</keyword>
<feature type="domain" description="Histidine kinase" evidence="11">
    <location>
        <begin position="219"/>
        <end position="430"/>
    </location>
</feature>
<evidence type="ECO:0000256" key="2">
    <source>
        <dbReference type="ARBA" id="ARBA00004651"/>
    </source>
</evidence>
<dbReference type="InterPro" id="IPR036890">
    <property type="entry name" value="HATPase_C_sf"/>
</dbReference>
<dbReference type="PROSITE" id="PS50109">
    <property type="entry name" value="HIS_KIN"/>
    <property type="match status" value="1"/>
</dbReference>
<dbReference type="Gene3D" id="6.10.340.10">
    <property type="match status" value="1"/>
</dbReference>
<dbReference type="SMART" id="SM00388">
    <property type="entry name" value="HisKA"/>
    <property type="match status" value="1"/>
</dbReference>
<keyword evidence="10" id="KW-1133">Transmembrane helix</keyword>
<evidence type="ECO:0000313" key="13">
    <source>
        <dbReference type="EMBL" id="CBJ93182.1"/>
    </source>
</evidence>
<dbReference type="SMART" id="SM00387">
    <property type="entry name" value="HATPase_c"/>
    <property type="match status" value="1"/>
</dbReference>
<dbReference type="SUPFAM" id="SSF47384">
    <property type="entry name" value="Homodimeric domain of signal transducing histidine kinase"/>
    <property type="match status" value="1"/>
</dbReference>
<gene>
    <name evidence="13" type="ORF">VIBNI_0156</name>
</gene>
<keyword evidence="10" id="KW-0812">Transmembrane</keyword>
<evidence type="ECO:0000256" key="3">
    <source>
        <dbReference type="ARBA" id="ARBA00012438"/>
    </source>
</evidence>
<evidence type="ECO:0000256" key="9">
    <source>
        <dbReference type="ARBA" id="ARBA00022840"/>
    </source>
</evidence>
<keyword evidence="5" id="KW-0597">Phosphoprotein</keyword>
<dbReference type="PRINTS" id="PR00344">
    <property type="entry name" value="BCTRLSENSOR"/>
</dbReference>
<evidence type="ECO:0000256" key="7">
    <source>
        <dbReference type="ARBA" id="ARBA00022741"/>
    </source>
</evidence>
<proteinExistence type="predicted"/>
<comment type="catalytic activity">
    <reaction evidence="1">
        <text>ATP + protein L-histidine = ADP + protein N-phospho-L-histidine.</text>
        <dbReference type="EC" id="2.7.13.3"/>
    </reaction>
</comment>
<feature type="transmembrane region" description="Helical" evidence="10">
    <location>
        <begin position="139"/>
        <end position="163"/>
    </location>
</feature>
<evidence type="ECO:0000256" key="6">
    <source>
        <dbReference type="ARBA" id="ARBA00022679"/>
    </source>
</evidence>
<dbReference type="AlphaFoldDB" id="A0A9P1JLV5"/>
<dbReference type="RefSeq" id="WP_013610314.1">
    <property type="nucleotide sequence ID" value="NC_015156.1"/>
</dbReference>
<dbReference type="PANTHER" id="PTHR44936">
    <property type="entry name" value="SENSOR PROTEIN CREC"/>
    <property type="match status" value="1"/>
</dbReference>
<reference evidence="13" key="1">
    <citation type="submission" date="2010-02" db="EMBL/GenBank/DDBJ databases">
        <authorList>
            <person name="Genoscope - CEA"/>
        </authorList>
    </citation>
    <scope>NUCLEOTIDE SEQUENCE</scope>
    <source>
        <plasmid evidence="13">VIBNI_pA</plasmid>
    </source>
</reference>
<feature type="domain" description="HAMP" evidence="12">
    <location>
        <begin position="159"/>
        <end position="211"/>
    </location>
</feature>
<dbReference type="InterPro" id="IPR003594">
    <property type="entry name" value="HATPase_dom"/>
</dbReference>
<dbReference type="GO" id="GO:0000155">
    <property type="term" value="F:phosphorelay sensor kinase activity"/>
    <property type="evidence" value="ECO:0007669"/>
    <property type="project" value="InterPro"/>
</dbReference>
<keyword evidence="4" id="KW-1003">Cell membrane</keyword>
<keyword evidence="9" id="KW-0067">ATP-binding</keyword>
<dbReference type="InterPro" id="IPR003660">
    <property type="entry name" value="HAMP_dom"/>
</dbReference>
<dbReference type="Pfam" id="PF00512">
    <property type="entry name" value="HisKA"/>
    <property type="match status" value="1"/>
</dbReference>
<dbReference type="InterPro" id="IPR005467">
    <property type="entry name" value="His_kinase_dom"/>
</dbReference>
<evidence type="ECO:0000259" key="12">
    <source>
        <dbReference type="PROSITE" id="PS50885"/>
    </source>
</evidence>
<dbReference type="CDD" id="cd06225">
    <property type="entry name" value="HAMP"/>
    <property type="match status" value="1"/>
</dbReference>
<dbReference type="EMBL" id="FP893246">
    <property type="protein sequence ID" value="CBJ93182.1"/>
    <property type="molecule type" value="Genomic_DNA"/>
</dbReference>
<dbReference type="PROSITE" id="PS51257">
    <property type="entry name" value="PROKAR_LIPOPROTEIN"/>
    <property type="match status" value="1"/>
</dbReference>
<dbReference type="EC" id="2.7.13.3" evidence="3"/>
<protein>
    <recommendedName>
        <fullName evidence="3">histidine kinase</fullName>
        <ecNumber evidence="3">2.7.13.3</ecNumber>
    </recommendedName>
</protein>
<dbReference type="PANTHER" id="PTHR44936:SF10">
    <property type="entry name" value="SENSOR PROTEIN RSTB"/>
    <property type="match status" value="1"/>
</dbReference>
<keyword evidence="7" id="KW-0547">Nucleotide-binding</keyword>
<dbReference type="GO" id="GO:0005524">
    <property type="term" value="F:ATP binding"/>
    <property type="evidence" value="ECO:0007669"/>
    <property type="project" value="UniProtKB-KW"/>
</dbReference>
<evidence type="ECO:0000256" key="8">
    <source>
        <dbReference type="ARBA" id="ARBA00022777"/>
    </source>
</evidence>
<dbReference type="GO" id="GO:0005886">
    <property type="term" value="C:plasma membrane"/>
    <property type="evidence" value="ECO:0007669"/>
    <property type="project" value="UniProtKB-SubCell"/>
</dbReference>
<organism evidence="13">
    <name type="scientific">Vibrio nigripulchritudo</name>
    <dbReference type="NCBI Taxonomy" id="28173"/>
    <lineage>
        <taxon>Bacteria</taxon>
        <taxon>Pseudomonadati</taxon>
        <taxon>Pseudomonadota</taxon>
        <taxon>Gammaproteobacteria</taxon>
        <taxon>Vibrionales</taxon>
        <taxon>Vibrionaceae</taxon>
        <taxon>Vibrio</taxon>
    </lineage>
</organism>
<evidence type="ECO:0000256" key="10">
    <source>
        <dbReference type="SAM" id="Phobius"/>
    </source>
</evidence>
<dbReference type="Pfam" id="PF02518">
    <property type="entry name" value="HATPase_c"/>
    <property type="match status" value="1"/>
</dbReference>
<dbReference type="InterPro" id="IPR003661">
    <property type="entry name" value="HisK_dim/P_dom"/>
</dbReference>
<dbReference type="PROSITE" id="PS50885">
    <property type="entry name" value="HAMP"/>
    <property type="match status" value="1"/>
</dbReference>
<evidence type="ECO:0000256" key="5">
    <source>
        <dbReference type="ARBA" id="ARBA00022553"/>
    </source>
</evidence>
<dbReference type="Gene3D" id="1.10.287.130">
    <property type="match status" value="1"/>
</dbReference>
<dbReference type="InterPro" id="IPR036097">
    <property type="entry name" value="HisK_dim/P_sf"/>
</dbReference>
<accession>A0A9P1JLV5</accession>
<evidence type="ECO:0000256" key="4">
    <source>
        <dbReference type="ARBA" id="ARBA00022475"/>
    </source>
</evidence>
<sequence>MRRIYLESFIGVIIFFVLAMGCWNYIINQVTPDNEYILEEHKAEALQDLVNVIVDNQGIEVAVEHLQNYADKTKHILAVYDLVDAPGYVKEAFSMPDRKVLFEDNDIRGIWFYINDSSSIFSMYENNEDPLRKSIMLDVGLLFVSFFSSFALYCFAFITLISYRVRALEKATYLFASGDFTARASVKGYKRVGTLNQSFNYMADKVSGLITSNRSLTNAVAHELRTPIFRIQWQAEILSSSTLSEEQQSYVASILEDSEEMEEMVEELLYYARMEQPDVQLNLQSININQWLKKQTLRWKRETSTYIELTPLAEDIYIDGDIKLLKRAIDNLIRNAYKYAKNYIQIIISKDGNSIVITVNDDGKGVDKKHWPFLFNAFYSASESRNKKQSGHGLGLAIVKQIALCHNASLEVGHSKLGGASFRFCMPITQQLERVN</sequence>
<dbReference type="SUPFAM" id="SSF55874">
    <property type="entry name" value="ATPase domain of HSP90 chaperone/DNA topoisomerase II/histidine kinase"/>
    <property type="match status" value="1"/>
</dbReference>
<evidence type="ECO:0000259" key="11">
    <source>
        <dbReference type="PROSITE" id="PS50109"/>
    </source>
</evidence>
<comment type="subcellular location">
    <subcellularLocation>
        <location evidence="2">Cell membrane</location>
        <topology evidence="2">Multi-pass membrane protein</topology>
    </subcellularLocation>
</comment>
<dbReference type="CDD" id="cd00082">
    <property type="entry name" value="HisKA"/>
    <property type="match status" value="1"/>
</dbReference>
<dbReference type="Gene3D" id="3.30.565.10">
    <property type="entry name" value="Histidine kinase-like ATPase, C-terminal domain"/>
    <property type="match status" value="1"/>
</dbReference>
<geneLocation type="plasmid" evidence="13">
    <name>VIBNI_pA</name>
</geneLocation>
<keyword evidence="8" id="KW-0418">Kinase</keyword>
<dbReference type="InterPro" id="IPR050980">
    <property type="entry name" value="2C_sensor_his_kinase"/>
</dbReference>
<name>A0A9P1JLV5_9VIBR</name>
<evidence type="ECO:0000256" key="1">
    <source>
        <dbReference type="ARBA" id="ARBA00000085"/>
    </source>
</evidence>